<keyword evidence="3" id="KW-1185">Reference proteome</keyword>
<dbReference type="Proteomes" id="UP000636891">
    <property type="component" value="Unassembled WGS sequence"/>
</dbReference>
<evidence type="ECO:0000313" key="3">
    <source>
        <dbReference type="Proteomes" id="UP000636891"/>
    </source>
</evidence>
<evidence type="ECO:0000256" key="1">
    <source>
        <dbReference type="SAM" id="SignalP"/>
    </source>
</evidence>
<reference evidence="2 3" key="1">
    <citation type="submission" date="2020-08" db="EMBL/GenBank/DDBJ databases">
        <title>Genome public.</title>
        <authorList>
            <person name="Liu C."/>
            <person name="Sun Q."/>
        </authorList>
    </citation>
    <scope>NUCLEOTIDE SEQUENCE [LARGE SCALE GENOMIC DNA]</scope>
    <source>
        <strain evidence="2 3">New-7</strain>
    </source>
</reference>
<organism evidence="2 3">
    <name type="scientific">Alistipes hominis</name>
    <dbReference type="NCBI Taxonomy" id="2763015"/>
    <lineage>
        <taxon>Bacteria</taxon>
        <taxon>Pseudomonadati</taxon>
        <taxon>Bacteroidota</taxon>
        <taxon>Bacteroidia</taxon>
        <taxon>Bacteroidales</taxon>
        <taxon>Rikenellaceae</taxon>
        <taxon>Alistipes</taxon>
    </lineage>
</organism>
<feature type="chain" id="PRO_5046343887" description="Lipoprotein" evidence="1">
    <location>
        <begin position="22"/>
        <end position="260"/>
    </location>
</feature>
<evidence type="ECO:0000313" key="2">
    <source>
        <dbReference type="EMBL" id="MBC5617009.1"/>
    </source>
</evidence>
<proteinExistence type="predicted"/>
<accession>A0ABR7CMW8</accession>
<dbReference type="PROSITE" id="PS51257">
    <property type="entry name" value="PROKAR_LIPOPROTEIN"/>
    <property type="match status" value="1"/>
</dbReference>
<feature type="signal peptide" evidence="1">
    <location>
        <begin position="1"/>
        <end position="21"/>
    </location>
</feature>
<dbReference type="EMBL" id="JACOOK010000004">
    <property type="protein sequence ID" value="MBC5617009.1"/>
    <property type="molecule type" value="Genomic_DNA"/>
</dbReference>
<keyword evidence="1" id="KW-0732">Signal</keyword>
<name>A0ABR7CMW8_9BACT</name>
<evidence type="ECO:0008006" key="4">
    <source>
        <dbReference type="Google" id="ProtNLM"/>
    </source>
</evidence>
<comment type="caution">
    <text evidence="2">The sequence shown here is derived from an EMBL/GenBank/DDBJ whole genome shotgun (WGS) entry which is preliminary data.</text>
</comment>
<gene>
    <name evidence="2" type="ORF">H8S08_08275</name>
</gene>
<sequence>MMKRWLLVFCAFLCAGSFVSCGVQRYRVDSASRVVDTAGTFRNDRLGLSFYFSKFYTQHGSCPLDRAAARMLAACEIDPKTDTVLFGGGMMFCVLRYSRPSYLNETKKHPLSWEHHRNCSVYPLLDTVQNRPSGFVAEQKCLFSNENLRKYCTPEEIELLTTSSFTRKVKVCKRAKTVLIEDLIPWKGCAVSMIYVLKMWNGKDWDEFQTWKGGGHLSDPSAPDNMMSYWRRPQSDFDLRLTRENGMRMKLPSRIPEQPE</sequence>
<dbReference type="RefSeq" id="WP_147387401.1">
    <property type="nucleotide sequence ID" value="NZ_JACOOK010000004.1"/>
</dbReference>
<protein>
    <recommendedName>
        <fullName evidence="4">Lipoprotein</fullName>
    </recommendedName>
</protein>